<dbReference type="GO" id="GO:0012505">
    <property type="term" value="C:endomembrane system"/>
    <property type="evidence" value="ECO:0007669"/>
    <property type="project" value="UniProtKB-SubCell"/>
</dbReference>
<dbReference type="Pfam" id="PF07690">
    <property type="entry name" value="MFS_1"/>
    <property type="match status" value="1"/>
</dbReference>
<gene>
    <name evidence="7" type="ORF">EJG51_012840</name>
</gene>
<evidence type="ECO:0000313" key="7">
    <source>
        <dbReference type="EMBL" id="QJQ06581.1"/>
    </source>
</evidence>
<dbReference type="InterPro" id="IPR051337">
    <property type="entry name" value="OPA_Antiporter"/>
</dbReference>
<dbReference type="KEGG" id="upi:EJG51_012840"/>
<feature type="transmembrane region" description="Helical" evidence="5">
    <location>
        <begin position="294"/>
        <end position="312"/>
    </location>
</feature>
<keyword evidence="3 5" id="KW-1133">Transmembrane helix</keyword>
<organism evidence="7 8">
    <name type="scientific">Undibacterium piscinae</name>
    <dbReference type="NCBI Taxonomy" id="2495591"/>
    <lineage>
        <taxon>Bacteria</taxon>
        <taxon>Pseudomonadati</taxon>
        <taxon>Pseudomonadota</taxon>
        <taxon>Betaproteobacteria</taxon>
        <taxon>Burkholderiales</taxon>
        <taxon>Oxalobacteraceae</taxon>
        <taxon>Undibacterium</taxon>
    </lineage>
</organism>
<dbReference type="PROSITE" id="PS50850">
    <property type="entry name" value="MFS"/>
    <property type="match status" value="1"/>
</dbReference>
<feature type="transmembrane region" description="Helical" evidence="5">
    <location>
        <begin position="53"/>
        <end position="72"/>
    </location>
</feature>
<feature type="transmembrane region" description="Helical" evidence="5">
    <location>
        <begin position="259"/>
        <end position="282"/>
    </location>
</feature>
<proteinExistence type="predicted"/>
<accession>A0A6M4A5L5</accession>
<dbReference type="PANTHER" id="PTHR43826:SF3">
    <property type="entry name" value="GLUCOSE-6-PHOSPHATE EXCHANGER SLC37A4"/>
    <property type="match status" value="1"/>
</dbReference>
<evidence type="ECO:0000256" key="3">
    <source>
        <dbReference type="ARBA" id="ARBA00022989"/>
    </source>
</evidence>
<feature type="transmembrane region" description="Helical" evidence="5">
    <location>
        <begin position="221"/>
        <end position="239"/>
    </location>
</feature>
<dbReference type="OrthoDB" id="5291895at2"/>
<evidence type="ECO:0000256" key="5">
    <source>
        <dbReference type="SAM" id="Phobius"/>
    </source>
</evidence>
<protein>
    <submittedName>
        <fullName evidence="7">MFS transporter</fullName>
    </submittedName>
</protein>
<comment type="subcellular location">
    <subcellularLocation>
        <location evidence="1">Endomembrane system</location>
        <topology evidence="1">Multi-pass membrane protein</topology>
    </subcellularLocation>
</comment>
<dbReference type="PANTHER" id="PTHR43826">
    <property type="entry name" value="GLUCOSE-6-PHOSPHATE EXCHANGER SLC37A4"/>
    <property type="match status" value="1"/>
</dbReference>
<evidence type="ECO:0000259" key="6">
    <source>
        <dbReference type="PROSITE" id="PS50850"/>
    </source>
</evidence>
<dbReference type="InterPro" id="IPR020846">
    <property type="entry name" value="MFS_dom"/>
</dbReference>
<feature type="transmembrane region" description="Helical" evidence="5">
    <location>
        <begin position="84"/>
        <end position="102"/>
    </location>
</feature>
<dbReference type="AlphaFoldDB" id="A0A6M4A5L5"/>
<dbReference type="GO" id="GO:0061513">
    <property type="term" value="F:glucose 6-phosphate:phosphate antiporter activity"/>
    <property type="evidence" value="ECO:0007669"/>
    <property type="project" value="TreeGrafter"/>
</dbReference>
<feature type="transmembrane region" description="Helical" evidence="5">
    <location>
        <begin position="385"/>
        <end position="406"/>
    </location>
</feature>
<dbReference type="Gene3D" id="1.20.1250.20">
    <property type="entry name" value="MFS general substrate transporter like domains"/>
    <property type="match status" value="1"/>
</dbReference>
<evidence type="ECO:0000256" key="1">
    <source>
        <dbReference type="ARBA" id="ARBA00004127"/>
    </source>
</evidence>
<feature type="transmembrane region" description="Helical" evidence="5">
    <location>
        <begin position="138"/>
        <end position="157"/>
    </location>
</feature>
<name>A0A6M4A5L5_9BURK</name>
<feature type="transmembrane region" description="Helical" evidence="5">
    <location>
        <begin position="108"/>
        <end position="126"/>
    </location>
</feature>
<dbReference type="GO" id="GO:0016020">
    <property type="term" value="C:membrane"/>
    <property type="evidence" value="ECO:0007669"/>
    <property type="project" value="UniProtKB-ARBA"/>
</dbReference>
<evidence type="ECO:0000313" key="8">
    <source>
        <dbReference type="Proteomes" id="UP000274350"/>
    </source>
</evidence>
<feature type="transmembrane region" description="Helical" evidence="5">
    <location>
        <begin position="169"/>
        <end position="188"/>
    </location>
</feature>
<keyword evidence="2 5" id="KW-0812">Transmembrane</keyword>
<sequence>MSATPLKGRLAAGVFLCFAAGYLLSYALRAVNAVIAPALIAELQLSNADLGLLSSAYFFAFGSLQLPLGIWLDKYGPRRTEAALLLIAALGAAVFAMSHSLIGLWIGRALIGIGVSACLMASFKAYRLWFAPQQQSQLASWMLVAGTSGALLSTIPVNAALPLIGWRGVFWVTSALLLLTSCALFFFLRPVEQARASAIVSHQAADQGYRSIFADPYFRRMGMLGLVMQGIFVALQTLWAGSWMVSVLGMSKAESAQALFMLNFVLLLGYLALGWWAPRYVAAPGKTGWPVPKVVSIGLAGFLLTQLAMLSTQASWSWLLWLLMALFYTVLTLVQTHVCLTFPVALAGRVSTAYNLLMFIGAFISQWGIGIVIDFFRGLTWSEASAIRGSFALCLGVQLVVYLLFVTSKAKAREFH</sequence>
<evidence type="ECO:0000256" key="2">
    <source>
        <dbReference type="ARBA" id="ARBA00022692"/>
    </source>
</evidence>
<evidence type="ECO:0000256" key="4">
    <source>
        <dbReference type="ARBA" id="ARBA00023136"/>
    </source>
</evidence>
<feature type="transmembrane region" description="Helical" evidence="5">
    <location>
        <begin position="318"/>
        <end position="346"/>
    </location>
</feature>
<dbReference type="Proteomes" id="UP000274350">
    <property type="component" value="Chromosome"/>
</dbReference>
<dbReference type="InterPro" id="IPR011701">
    <property type="entry name" value="MFS"/>
</dbReference>
<keyword evidence="8" id="KW-1185">Reference proteome</keyword>
<keyword evidence="4 5" id="KW-0472">Membrane</keyword>
<dbReference type="SUPFAM" id="SSF103473">
    <property type="entry name" value="MFS general substrate transporter"/>
    <property type="match status" value="1"/>
</dbReference>
<feature type="domain" description="Major facilitator superfamily (MFS) profile" evidence="6">
    <location>
        <begin position="13"/>
        <end position="413"/>
    </location>
</feature>
<reference evidence="7 8" key="1">
    <citation type="journal article" date="2019" name="Int. J. Syst. Evol. Microbiol.">
        <title>Undibacterium piscinae sp. nov., isolated from Korean shiner intestine.</title>
        <authorList>
            <person name="Lee S.Y."/>
            <person name="Kang W."/>
            <person name="Kim P.S."/>
            <person name="Kim H.S."/>
            <person name="Sung H."/>
            <person name="Shin N.R."/>
            <person name="Whon T.W."/>
            <person name="Yun J.H."/>
            <person name="Lee J.Y."/>
            <person name="Lee J.Y."/>
            <person name="Jung M.J."/>
            <person name="Jeong Y.S."/>
            <person name="Tak E.J."/>
            <person name="Han J.E."/>
            <person name="Hyun D.W."/>
            <person name="Kang M.S."/>
            <person name="Lee K.E."/>
            <person name="Lee B.H."/>
            <person name="Bae J.W."/>
        </authorList>
    </citation>
    <scope>NUCLEOTIDE SEQUENCE [LARGE SCALE GENOMIC DNA]</scope>
    <source>
        <strain evidence="7 8">S11R28</strain>
    </source>
</reference>
<feature type="transmembrane region" description="Helical" evidence="5">
    <location>
        <begin position="353"/>
        <end position="373"/>
    </location>
</feature>
<dbReference type="InterPro" id="IPR036259">
    <property type="entry name" value="MFS_trans_sf"/>
</dbReference>
<dbReference type="GO" id="GO:0035435">
    <property type="term" value="P:phosphate ion transmembrane transport"/>
    <property type="evidence" value="ECO:0007669"/>
    <property type="project" value="TreeGrafter"/>
</dbReference>
<dbReference type="EMBL" id="CP051152">
    <property type="protein sequence ID" value="QJQ06581.1"/>
    <property type="molecule type" value="Genomic_DNA"/>
</dbReference>